<sequence>MIHPTNTINTGIRPDGSSVSDAVRYQTCRWRALYRSRNCIPSKRRDIITLALPPINNQTTNAIYIANPETGALMHLSSAAIRLHLMTARCRVKPPLALPRVTSAFSIPRPNLGWFCPSVFLYLVCVVPAIWFLELYELEKRISLKEKTRNFTSGMHKEFVGNDTGEDINAVISSLGFEIRIPLTSDQLVRSLEQVLLLFLILGRWLLPKGKLTHDQLSQLLLVYIGTAADIVEFFEAFNEDVVRHNRMLCKVILGIWSWSLIQFAMVLTATKARKDQSGVVSRKFPPQEDDTCCTPDVYGIIISIFLQDAPFLVLRLLLIFKYNVVSYTNMFFTCKNTLVIMLLLYRLFVVQWERRSQRLQNIEYRTMSESSSRARLVPNSYSGDTYYSLMTKSKSNIKELGIQQQKNTKIVDADVVDDHDVEQQEEESAIDYVIRRHYSSDQLPREESADSEMRALQECFDIDSDEDTFTDVDDVRPNDDVPEAESSERQALDDDREKSEVTIVDLEPSTSEPCQTVLGPTDEYREPNVIIVPNSTNVGANTHSPADDRNRNGFEKERPERVEL</sequence>
<keyword evidence="2" id="KW-0812">Transmembrane</keyword>
<keyword evidence="4" id="KW-1185">Reference proteome</keyword>
<feature type="transmembrane region" description="Helical" evidence="2">
    <location>
        <begin position="112"/>
        <end position="133"/>
    </location>
</feature>
<dbReference type="PANTHER" id="PTHR22168:SF8">
    <property type="entry name" value="TRANSMEMBRANE PROTEIN 26"/>
    <property type="match status" value="1"/>
</dbReference>
<evidence type="ECO:0000256" key="1">
    <source>
        <dbReference type="SAM" id="MobiDB-lite"/>
    </source>
</evidence>
<accession>A0AAD9JT21</accession>
<keyword evidence="2" id="KW-0472">Membrane</keyword>
<feature type="region of interest" description="Disordered" evidence="1">
    <location>
        <begin position="509"/>
        <end position="528"/>
    </location>
</feature>
<feature type="transmembrane region" description="Helical" evidence="2">
    <location>
        <begin position="331"/>
        <end position="349"/>
    </location>
</feature>
<name>A0AAD9JT21_9ANNE</name>
<dbReference type="EMBL" id="JAODUP010000166">
    <property type="protein sequence ID" value="KAK2158639.1"/>
    <property type="molecule type" value="Genomic_DNA"/>
</dbReference>
<feature type="compositionally biased region" description="Basic and acidic residues" evidence="1">
    <location>
        <begin position="487"/>
        <end position="500"/>
    </location>
</feature>
<comment type="caution">
    <text evidence="3">The sequence shown here is derived from an EMBL/GenBank/DDBJ whole genome shotgun (WGS) entry which is preliminary data.</text>
</comment>
<evidence type="ECO:0008006" key="5">
    <source>
        <dbReference type="Google" id="ProtNLM"/>
    </source>
</evidence>
<reference evidence="3" key="1">
    <citation type="journal article" date="2023" name="Mol. Biol. Evol.">
        <title>Third-Generation Sequencing Reveals the Adaptive Role of the Epigenome in Three Deep-Sea Polychaetes.</title>
        <authorList>
            <person name="Perez M."/>
            <person name="Aroh O."/>
            <person name="Sun Y."/>
            <person name="Lan Y."/>
            <person name="Juniper S.K."/>
            <person name="Young C.R."/>
            <person name="Angers B."/>
            <person name="Qian P.Y."/>
        </authorList>
    </citation>
    <scope>NUCLEOTIDE SEQUENCE</scope>
    <source>
        <strain evidence="3">P08H-3</strain>
    </source>
</reference>
<dbReference type="Pfam" id="PF09772">
    <property type="entry name" value="Tmem26"/>
    <property type="match status" value="1"/>
</dbReference>
<dbReference type="PANTHER" id="PTHR22168">
    <property type="entry name" value="TMEM26 PROTEIN"/>
    <property type="match status" value="1"/>
</dbReference>
<keyword evidence="2" id="KW-1133">Transmembrane helix</keyword>
<feature type="transmembrane region" description="Helical" evidence="2">
    <location>
        <begin position="298"/>
        <end position="319"/>
    </location>
</feature>
<dbReference type="Proteomes" id="UP001208570">
    <property type="component" value="Unassembled WGS sequence"/>
</dbReference>
<feature type="compositionally biased region" description="Polar residues" evidence="1">
    <location>
        <begin position="534"/>
        <end position="545"/>
    </location>
</feature>
<feature type="compositionally biased region" description="Basic and acidic residues" evidence="1">
    <location>
        <begin position="546"/>
        <end position="565"/>
    </location>
</feature>
<proteinExistence type="predicted"/>
<feature type="region of interest" description="Disordered" evidence="1">
    <location>
        <begin position="463"/>
        <end position="500"/>
    </location>
</feature>
<protein>
    <recommendedName>
        <fullName evidence="5">Transmembrane protein 26</fullName>
    </recommendedName>
</protein>
<feature type="region of interest" description="Disordered" evidence="1">
    <location>
        <begin position="533"/>
        <end position="565"/>
    </location>
</feature>
<gene>
    <name evidence="3" type="ORF">LSH36_166g02008</name>
</gene>
<evidence type="ECO:0000313" key="4">
    <source>
        <dbReference type="Proteomes" id="UP001208570"/>
    </source>
</evidence>
<dbReference type="AlphaFoldDB" id="A0AAD9JT21"/>
<feature type="transmembrane region" description="Helical" evidence="2">
    <location>
        <begin position="250"/>
        <end position="270"/>
    </location>
</feature>
<organism evidence="3 4">
    <name type="scientific">Paralvinella palmiformis</name>
    <dbReference type="NCBI Taxonomy" id="53620"/>
    <lineage>
        <taxon>Eukaryota</taxon>
        <taxon>Metazoa</taxon>
        <taxon>Spiralia</taxon>
        <taxon>Lophotrochozoa</taxon>
        <taxon>Annelida</taxon>
        <taxon>Polychaeta</taxon>
        <taxon>Sedentaria</taxon>
        <taxon>Canalipalpata</taxon>
        <taxon>Terebellida</taxon>
        <taxon>Terebelliformia</taxon>
        <taxon>Alvinellidae</taxon>
        <taxon>Paralvinella</taxon>
    </lineage>
</organism>
<evidence type="ECO:0000256" key="2">
    <source>
        <dbReference type="SAM" id="Phobius"/>
    </source>
</evidence>
<evidence type="ECO:0000313" key="3">
    <source>
        <dbReference type="EMBL" id="KAK2158639.1"/>
    </source>
</evidence>
<feature type="compositionally biased region" description="Acidic residues" evidence="1">
    <location>
        <begin position="463"/>
        <end position="473"/>
    </location>
</feature>
<dbReference type="InterPro" id="IPR019169">
    <property type="entry name" value="Transmembrane_26"/>
</dbReference>